<dbReference type="Pfam" id="PF11854">
    <property type="entry name" value="MtrB_PioB"/>
    <property type="match status" value="1"/>
</dbReference>
<evidence type="ECO:0000256" key="3">
    <source>
        <dbReference type="ARBA" id="ARBA00023237"/>
    </source>
</evidence>
<gene>
    <name evidence="5" type="primary">mtrB</name>
    <name evidence="5" type="ORF">GCM10007894_22190</name>
</gene>
<dbReference type="Proteomes" id="UP001157439">
    <property type="component" value="Unassembled WGS sequence"/>
</dbReference>
<dbReference type="NCBIfam" id="TIGR03509">
    <property type="entry name" value="OMP_MtrB_PioB"/>
    <property type="match status" value="1"/>
</dbReference>
<keyword evidence="6" id="KW-1185">Reference proteome</keyword>
<dbReference type="SUPFAM" id="SSF56935">
    <property type="entry name" value="Porins"/>
    <property type="match status" value="1"/>
</dbReference>
<keyword evidence="4" id="KW-0732">Signal</keyword>
<keyword evidence="3" id="KW-0998">Cell outer membrane</keyword>
<evidence type="ECO:0000313" key="6">
    <source>
        <dbReference type="Proteomes" id="UP001157439"/>
    </source>
</evidence>
<dbReference type="Gene3D" id="2.40.170.20">
    <property type="entry name" value="TonB-dependent receptor, beta-barrel domain"/>
    <property type="match status" value="1"/>
</dbReference>
<accession>A0AA37WXC8</accession>
<dbReference type="GO" id="GO:0009279">
    <property type="term" value="C:cell outer membrane"/>
    <property type="evidence" value="ECO:0007669"/>
    <property type="project" value="UniProtKB-SubCell"/>
</dbReference>
<comment type="subcellular location">
    <subcellularLocation>
        <location evidence="1">Cell outer membrane</location>
    </subcellularLocation>
</comment>
<feature type="chain" id="PRO_5041311341" evidence="4">
    <location>
        <begin position="22"/>
        <end position="690"/>
    </location>
</feature>
<dbReference type="InterPro" id="IPR020016">
    <property type="entry name" value="Decahaem-assoc_OM_MtrB/PioB"/>
</dbReference>
<proteinExistence type="predicted"/>
<name>A0AA37WXC8_9GAMM</name>
<comment type="caution">
    <text evidence="5">The sequence shown here is derived from an EMBL/GenBank/DDBJ whole genome shotgun (WGS) entry which is preliminary data.</text>
</comment>
<organism evidence="5 6">
    <name type="scientific">Paraferrimonas haliotis</name>
    <dbReference type="NCBI Taxonomy" id="2013866"/>
    <lineage>
        <taxon>Bacteria</taxon>
        <taxon>Pseudomonadati</taxon>
        <taxon>Pseudomonadota</taxon>
        <taxon>Gammaproteobacteria</taxon>
        <taxon>Alteromonadales</taxon>
        <taxon>Ferrimonadaceae</taxon>
        <taxon>Paraferrimonas</taxon>
    </lineage>
</organism>
<evidence type="ECO:0000256" key="4">
    <source>
        <dbReference type="SAM" id="SignalP"/>
    </source>
</evidence>
<dbReference type="RefSeq" id="WP_095498268.1">
    <property type="nucleotide sequence ID" value="NZ_BSPO01000003.1"/>
</dbReference>
<evidence type="ECO:0000313" key="5">
    <source>
        <dbReference type="EMBL" id="GLS84242.1"/>
    </source>
</evidence>
<sequence length="690" mass="77380">MKFKLNLITLALIAQPGLAMASFDLSQANTEKVKFDKWECKACTVEQGASGDVSIGAGGADFNDVNSMNNFGVEDNYFGRADADVTYTRGAHRATLEANELGTERGDITINAGKQGVANLEVGLRQIATYNDDVRTPYSGNGSDNLTLPDNWVPAGNTGDMSQLSANGVRLKQKRQKAFIGAEYQGESLWSTYVDYSRETKEGLKTTSGAFFNQSMMLAAPVDYTTDSVEAGVRLKGDNWFTAISYNGSRFTNEYSSLTFDNAFLPTFGGQTQGTMALDPDNQAHTVSLMGQYSLNSTHFSGRVNKTQMTQDSDYVTQNYRYDVPVSSLDGKVDLTQANFKVTSRLNRQLRLHAAYDYSDRENKTNTEQYTQISIDNVNGRVVENVQYDIRTQRAKLGADYRIIQGLRAEAGYDYRKDERSNQDREETEEHTGWGKLRYNGFERWDMWVKGSYGERDGSEFLANAYTSSENNPLLRKYYLADRKRTATELRVSHTPIDSLTLDAGFRYAYDDYHNTAIGLTEAEDKFYDINANYQISKGLNTYAFFSGQQINSEQAGSANFGAPTWYGEVEDTIKTYGAGISKTDLMEDKLRLGLDYSYADSNSDTKVTNGIPSNYGDYFAKVHNLNAYAAYQITEKASLRVDYRMEKYQDTDFANAGTSQDTIWNVVTFGDQRHDYTAHMVFLSVNYKL</sequence>
<reference evidence="5 6" key="1">
    <citation type="journal article" date="2014" name="Int. J. Syst. Evol. Microbiol.">
        <title>Complete genome sequence of Corynebacterium casei LMG S-19264T (=DSM 44701T), isolated from a smear-ripened cheese.</title>
        <authorList>
            <consortium name="US DOE Joint Genome Institute (JGI-PGF)"/>
            <person name="Walter F."/>
            <person name="Albersmeier A."/>
            <person name="Kalinowski J."/>
            <person name="Ruckert C."/>
        </authorList>
    </citation>
    <scope>NUCLEOTIDE SEQUENCE [LARGE SCALE GENOMIC DNA]</scope>
    <source>
        <strain evidence="5 6">NBRC 112785</strain>
    </source>
</reference>
<feature type="signal peptide" evidence="4">
    <location>
        <begin position="1"/>
        <end position="21"/>
    </location>
</feature>
<dbReference type="InterPro" id="IPR036942">
    <property type="entry name" value="Beta-barrel_TonB_sf"/>
</dbReference>
<keyword evidence="2" id="KW-0472">Membrane</keyword>
<dbReference type="EMBL" id="BSPO01000003">
    <property type="protein sequence ID" value="GLS84242.1"/>
    <property type="molecule type" value="Genomic_DNA"/>
</dbReference>
<evidence type="ECO:0000256" key="2">
    <source>
        <dbReference type="ARBA" id="ARBA00023136"/>
    </source>
</evidence>
<dbReference type="AlphaFoldDB" id="A0AA37WXC8"/>
<evidence type="ECO:0000256" key="1">
    <source>
        <dbReference type="ARBA" id="ARBA00004442"/>
    </source>
</evidence>
<protein>
    <submittedName>
        <fullName evidence="5">Membrane protein</fullName>
    </submittedName>
</protein>